<reference evidence="2 3" key="1">
    <citation type="submission" date="2019-03" db="EMBL/GenBank/DDBJ databases">
        <title>Luteimonas zhaokaii sp.nov., isolated from the rectal contents of Plateau pika in Yushu, Qinghai Province, China.</title>
        <authorList>
            <person name="Zhang G."/>
        </authorList>
    </citation>
    <scope>NUCLEOTIDE SEQUENCE [LARGE SCALE GENOMIC DNA]</scope>
    <source>
        <strain evidence="2 3">B9</strain>
    </source>
</reference>
<dbReference type="AlphaFoldDB" id="A0A4R5TMI7"/>
<feature type="domain" description="SGNH hydrolase-type esterase" evidence="1">
    <location>
        <begin position="38"/>
        <end position="172"/>
    </location>
</feature>
<dbReference type="OrthoDB" id="9763981at2"/>
<dbReference type="SUPFAM" id="SSF52266">
    <property type="entry name" value="SGNH hydrolase"/>
    <property type="match status" value="1"/>
</dbReference>
<dbReference type="PANTHER" id="PTHR30383">
    <property type="entry name" value="THIOESTERASE 1/PROTEASE 1/LYSOPHOSPHOLIPASE L1"/>
    <property type="match status" value="1"/>
</dbReference>
<evidence type="ECO:0000259" key="1">
    <source>
        <dbReference type="Pfam" id="PF13472"/>
    </source>
</evidence>
<dbReference type="EMBL" id="SMTF01000006">
    <property type="protein sequence ID" value="TDK23873.1"/>
    <property type="molecule type" value="Genomic_DNA"/>
</dbReference>
<comment type="caution">
    <text evidence="2">The sequence shown here is derived from an EMBL/GenBank/DDBJ whole genome shotgun (WGS) entry which is preliminary data.</text>
</comment>
<proteinExistence type="predicted"/>
<dbReference type="PANTHER" id="PTHR30383:SF26">
    <property type="entry name" value="SGNH HYDROLASE-TYPE ESTERASE DOMAIN-CONTAINING PROTEIN"/>
    <property type="match status" value="1"/>
</dbReference>
<accession>A0A4R5TMI7</accession>
<dbReference type="Proteomes" id="UP000294796">
    <property type="component" value="Unassembled WGS sequence"/>
</dbReference>
<evidence type="ECO:0000313" key="2">
    <source>
        <dbReference type="EMBL" id="TDK23873.1"/>
    </source>
</evidence>
<dbReference type="Gene3D" id="3.40.50.1110">
    <property type="entry name" value="SGNH hydrolase"/>
    <property type="match status" value="1"/>
</dbReference>
<keyword evidence="2" id="KW-0378">Hydrolase</keyword>
<dbReference type="InterPro" id="IPR013830">
    <property type="entry name" value="SGNH_hydro"/>
</dbReference>
<name>A0A4R5TMI7_9GAMM</name>
<dbReference type="CDD" id="cd00229">
    <property type="entry name" value="SGNH_hydrolase"/>
    <property type="match status" value="1"/>
</dbReference>
<gene>
    <name evidence="2" type="ORF">E2F46_10120</name>
</gene>
<evidence type="ECO:0000313" key="3">
    <source>
        <dbReference type="Proteomes" id="UP000294796"/>
    </source>
</evidence>
<keyword evidence="3" id="KW-1185">Reference proteome</keyword>
<dbReference type="GO" id="GO:0004622">
    <property type="term" value="F:phosphatidylcholine lysophospholipase activity"/>
    <property type="evidence" value="ECO:0007669"/>
    <property type="project" value="TreeGrafter"/>
</dbReference>
<protein>
    <submittedName>
        <fullName evidence="2">SGNH/GDSL hydrolase family protein</fullName>
    </submittedName>
</protein>
<dbReference type="Pfam" id="PF13472">
    <property type="entry name" value="Lipase_GDSL_2"/>
    <property type="match status" value="1"/>
</dbReference>
<dbReference type="RefSeq" id="WP_133321970.1">
    <property type="nucleotide sequence ID" value="NZ_SMTF01000006.1"/>
</dbReference>
<sequence>MTIHLVGDSIRLNAEPTVRGMLAEFVVKSPVENCESSTQVRKRIAEWLPAVPGDLVHINCGLHDLRYDAGASQPVNTLAKYVDNLRAIFDVLAATGATVVWATSTPFDEGRHNAAKASRRYRADLQRYNAASVDLARAHGFAVHDLHAVVLSHDLPSLLLDDGLHFNAAGNAVVGAAIARVIRKHLSESEAERGGTLSPA</sequence>
<dbReference type="InterPro" id="IPR036514">
    <property type="entry name" value="SGNH_hydro_sf"/>
</dbReference>
<dbReference type="InterPro" id="IPR051532">
    <property type="entry name" value="Ester_Hydrolysis_Enzymes"/>
</dbReference>
<organism evidence="2 3">
    <name type="scientific">Luteimonas aestuarii</name>
    <dbReference type="NCBI Taxonomy" id="453837"/>
    <lineage>
        <taxon>Bacteria</taxon>
        <taxon>Pseudomonadati</taxon>
        <taxon>Pseudomonadota</taxon>
        <taxon>Gammaproteobacteria</taxon>
        <taxon>Lysobacterales</taxon>
        <taxon>Lysobacteraceae</taxon>
        <taxon>Luteimonas</taxon>
    </lineage>
</organism>